<evidence type="ECO:0000256" key="2">
    <source>
        <dbReference type="ARBA" id="ARBA00003877"/>
    </source>
</evidence>
<dbReference type="InterPro" id="IPR000053">
    <property type="entry name" value="Thymidine/pyrmidine_PPase"/>
</dbReference>
<dbReference type="GO" id="GO:0006206">
    <property type="term" value="P:pyrimidine nucleobase metabolic process"/>
    <property type="evidence" value="ECO:0007669"/>
    <property type="project" value="InterPro"/>
</dbReference>
<evidence type="ECO:0000256" key="1">
    <source>
        <dbReference type="ARBA" id="ARBA00001066"/>
    </source>
</evidence>
<dbReference type="PANTHER" id="PTHR10515">
    <property type="entry name" value="THYMIDINE PHOSPHORYLASE"/>
    <property type="match status" value="1"/>
</dbReference>
<evidence type="ECO:0000256" key="3">
    <source>
        <dbReference type="ARBA" id="ARBA00006915"/>
    </source>
</evidence>
<proteinExistence type="inferred from homology"/>
<comment type="function">
    <text evidence="2">Catalyzes phosphorolysis of the pyrimidine nucleosides uridine, thymidine and 2'-deoxyuridine with the formation of the corresponding pyrimidine base and ribose-1-phosphate.</text>
</comment>
<dbReference type="NCBIfam" id="NF004747">
    <property type="entry name" value="PRK06078.1"/>
    <property type="match status" value="1"/>
</dbReference>
<dbReference type="RefSeq" id="WP_275845113.1">
    <property type="nucleotide sequence ID" value="NZ_CP135996.1"/>
</dbReference>
<dbReference type="GO" id="GO:0005829">
    <property type="term" value="C:cytosol"/>
    <property type="evidence" value="ECO:0007669"/>
    <property type="project" value="TreeGrafter"/>
</dbReference>
<protein>
    <recommendedName>
        <fullName evidence="6">Pyrimidine-nucleoside phosphorylase</fullName>
        <ecNumber evidence="5">2.4.2.2</ecNumber>
    </recommendedName>
</protein>
<comment type="similarity">
    <text evidence="3">Belongs to the thymidine/pyrimidine-nucleoside phosphorylase family.</text>
</comment>
<reference evidence="13" key="1">
    <citation type="submission" date="2024-06" db="EMBL/GenBank/DDBJ databases">
        <title>Caproicibacterium argilliputei sp. nov, a novel caproic acid producing anaerobic bacterium isolated from pit mud.</title>
        <authorList>
            <person name="Zeng C."/>
        </authorList>
    </citation>
    <scope>NUCLEOTIDE SEQUENCE [LARGE SCALE GENOMIC DNA]</scope>
    <source>
        <strain evidence="13">ZCY20-5</strain>
    </source>
</reference>
<dbReference type="EMBL" id="CP135996">
    <property type="protein sequence ID" value="WOC31685.1"/>
    <property type="molecule type" value="Genomic_DNA"/>
</dbReference>
<dbReference type="PANTHER" id="PTHR10515:SF0">
    <property type="entry name" value="THYMIDINE PHOSPHORYLASE"/>
    <property type="match status" value="1"/>
</dbReference>
<dbReference type="GO" id="GO:0006213">
    <property type="term" value="P:pyrimidine nucleoside metabolic process"/>
    <property type="evidence" value="ECO:0007669"/>
    <property type="project" value="InterPro"/>
</dbReference>
<dbReference type="Gene3D" id="3.90.1170.30">
    <property type="entry name" value="Pyrimidine nucleoside phosphorylase-like, C-terminal domain"/>
    <property type="match status" value="1"/>
</dbReference>
<dbReference type="InterPro" id="IPR000312">
    <property type="entry name" value="Glycosyl_Trfase_fam3"/>
</dbReference>
<dbReference type="Gene3D" id="3.40.1030.10">
    <property type="entry name" value="Nucleoside phosphorylase/phosphoribosyltransferase catalytic domain"/>
    <property type="match status" value="1"/>
</dbReference>
<evidence type="ECO:0000259" key="11">
    <source>
        <dbReference type="SMART" id="SM00941"/>
    </source>
</evidence>
<keyword evidence="8 12" id="KW-0808">Transferase</keyword>
<evidence type="ECO:0000313" key="12">
    <source>
        <dbReference type="EMBL" id="WOC31685.1"/>
    </source>
</evidence>
<comment type="subunit">
    <text evidence="4">Homodimer.</text>
</comment>
<dbReference type="InterPro" id="IPR013102">
    <property type="entry name" value="PYNP_C"/>
</dbReference>
<dbReference type="PROSITE" id="PS00647">
    <property type="entry name" value="THYMID_PHOSPHORYLASE"/>
    <property type="match status" value="1"/>
</dbReference>
<evidence type="ECO:0000313" key="13">
    <source>
        <dbReference type="Proteomes" id="UP001300604"/>
    </source>
</evidence>
<dbReference type="SMART" id="SM00941">
    <property type="entry name" value="PYNP_C"/>
    <property type="match status" value="1"/>
</dbReference>
<dbReference type="InterPro" id="IPR036566">
    <property type="entry name" value="PYNP-like_C_sf"/>
</dbReference>
<dbReference type="EC" id="2.4.2.2" evidence="5"/>
<gene>
    <name evidence="12" type="ORF">PXC00_10790</name>
</gene>
<dbReference type="InterPro" id="IPR035902">
    <property type="entry name" value="Nuc_phospho_transferase"/>
</dbReference>
<accession>A0AA97D6X2</accession>
<dbReference type="InterPro" id="IPR018090">
    <property type="entry name" value="Pyrmidine_PPas_bac/euk"/>
</dbReference>
<dbReference type="SUPFAM" id="SSF54680">
    <property type="entry name" value="Pyrimidine nucleoside phosphorylase C-terminal domain"/>
    <property type="match status" value="1"/>
</dbReference>
<dbReference type="FunFam" id="3.40.1030.10:FF:000003">
    <property type="entry name" value="Pyrimidine-nucleoside phosphorylase"/>
    <property type="match status" value="1"/>
</dbReference>
<evidence type="ECO:0000256" key="7">
    <source>
        <dbReference type="ARBA" id="ARBA00022676"/>
    </source>
</evidence>
<evidence type="ECO:0000256" key="4">
    <source>
        <dbReference type="ARBA" id="ARBA00011738"/>
    </source>
</evidence>
<comment type="catalytic activity">
    <reaction evidence="1">
        <text>2'-deoxyuridine + phosphate = 2-deoxy-alpha-D-ribose 1-phosphate + uracil</text>
        <dbReference type="Rhea" id="RHEA:22824"/>
        <dbReference type="ChEBI" id="CHEBI:16450"/>
        <dbReference type="ChEBI" id="CHEBI:17568"/>
        <dbReference type="ChEBI" id="CHEBI:43474"/>
        <dbReference type="ChEBI" id="CHEBI:57259"/>
        <dbReference type="EC" id="2.4.2.2"/>
    </reaction>
</comment>
<evidence type="ECO:0000256" key="5">
    <source>
        <dbReference type="ARBA" id="ARBA00011889"/>
    </source>
</evidence>
<reference evidence="12 13" key="2">
    <citation type="submission" date="2024-06" db="EMBL/GenBank/DDBJ databases">
        <title>Caproicibacterium argilliputei sp. nov, a novel caproic acid producing anaerobic bacterium isolated from pit mud.</title>
        <authorList>
            <person name="Xia S."/>
        </authorList>
    </citation>
    <scope>NUCLEOTIDE SEQUENCE [LARGE SCALE GENOMIC DNA]</scope>
    <source>
        <strain evidence="12 13">ZCY20-5</strain>
    </source>
</reference>
<organism evidence="12 13">
    <name type="scientific">Caproicibacterium argilliputei</name>
    <dbReference type="NCBI Taxonomy" id="3030016"/>
    <lineage>
        <taxon>Bacteria</taxon>
        <taxon>Bacillati</taxon>
        <taxon>Bacillota</taxon>
        <taxon>Clostridia</taxon>
        <taxon>Eubacteriales</taxon>
        <taxon>Oscillospiraceae</taxon>
        <taxon>Caproicibacterium</taxon>
    </lineage>
</organism>
<dbReference type="InterPro" id="IPR017872">
    <property type="entry name" value="Pyrmidine_PPase_CS"/>
</dbReference>
<keyword evidence="7 12" id="KW-0328">Glycosyltransferase</keyword>
<comment type="catalytic activity">
    <reaction evidence="10">
        <text>thymidine + phosphate = 2-deoxy-alpha-D-ribose 1-phosphate + thymine</text>
        <dbReference type="Rhea" id="RHEA:16037"/>
        <dbReference type="ChEBI" id="CHEBI:17748"/>
        <dbReference type="ChEBI" id="CHEBI:17821"/>
        <dbReference type="ChEBI" id="CHEBI:43474"/>
        <dbReference type="ChEBI" id="CHEBI:57259"/>
        <dbReference type="EC" id="2.4.2.2"/>
    </reaction>
</comment>
<dbReference type="GO" id="GO:0004645">
    <property type="term" value="F:1,4-alpha-oligoglucan phosphorylase activity"/>
    <property type="evidence" value="ECO:0007669"/>
    <property type="project" value="InterPro"/>
</dbReference>
<evidence type="ECO:0000256" key="8">
    <source>
        <dbReference type="ARBA" id="ARBA00022679"/>
    </source>
</evidence>
<dbReference type="Pfam" id="PF02885">
    <property type="entry name" value="Glycos_trans_3N"/>
    <property type="match status" value="1"/>
</dbReference>
<dbReference type="AlphaFoldDB" id="A0AA97D6X2"/>
<evidence type="ECO:0000256" key="6">
    <source>
        <dbReference type="ARBA" id="ARBA00014680"/>
    </source>
</evidence>
<evidence type="ECO:0000256" key="10">
    <source>
        <dbReference type="ARBA" id="ARBA00048525"/>
    </source>
</evidence>
<sequence>MRMYDIIAKKRDGGTLTEEEIQFFVGGYVAGEIPDYQASALLMAIFLKGMTPQETAQLTLCMAKSGDTVDLSAIEGVKVDKHSTGGVGDKTTLVVAPIVASLGVKVAKMSGRGLGHTGGTIDKMESIPGLRTDLNRERFFEIVRQVGCCVVGQTGNLVPADKKLYALRDVTATVNCLPLIASSIMSKKIAAGSDCILLDVKTGSGAFMKTVEDSIRLAQAMVEIGEHVGRRTVALITDMDRPLGRKIGNALEVQEVCDTLHGKGPQDLTEVCLDLAANMLHLAGKGEPDVCRELARAQIANGQGFAKFREMAAAQGGSTAVLDNPVLFAQADTVYEVPAQQDGWITAMDTEKCGIASVELGAGREKKEDTIDYSAGIELLKKTGDRVHKGEPVARFFAASRKKCAAAEACFAGAVTIGPTAPKPEQLVYARVSAKGVERYEARN</sequence>
<dbReference type="NCBIfam" id="TIGR02644">
    <property type="entry name" value="Y_phosphoryl"/>
    <property type="match status" value="1"/>
</dbReference>
<dbReference type="SUPFAM" id="SSF47648">
    <property type="entry name" value="Nucleoside phosphorylase/phosphoribosyltransferase N-terminal domain"/>
    <property type="match status" value="1"/>
</dbReference>
<dbReference type="PIRSF" id="PIRSF000478">
    <property type="entry name" value="TP_PyNP"/>
    <property type="match status" value="1"/>
</dbReference>
<dbReference type="NCBIfam" id="NF004490">
    <property type="entry name" value="PRK05820.1"/>
    <property type="match status" value="1"/>
</dbReference>
<dbReference type="InterPro" id="IPR017459">
    <property type="entry name" value="Glycosyl_Trfase_fam3_N_dom"/>
</dbReference>
<dbReference type="GO" id="GO:0009032">
    <property type="term" value="F:thymidine phosphorylase activity"/>
    <property type="evidence" value="ECO:0007669"/>
    <property type="project" value="TreeGrafter"/>
</dbReference>
<dbReference type="Proteomes" id="UP001300604">
    <property type="component" value="Chromosome"/>
</dbReference>
<dbReference type="SUPFAM" id="SSF52418">
    <property type="entry name" value="Nucleoside phosphorylase/phosphoribosyltransferase catalytic domain"/>
    <property type="match status" value="1"/>
</dbReference>
<feature type="domain" description="Pyrimidine nucleoside phosphorylase C-terminal" evidence="11">
    <location>
        <begin position="344"/>
        <end position="418"/>
    </location>
</feature>
<evidence type="ECO:0000256" key="9">
    <source>
        <dbReference type="ARBA" id="ARBA00048453"/>
    </source>
</evidence>
<dbReference type="Gene3D" id="1.20.970.10">
    <property type="entry name" value="Transferase, Pyrimidine Nucleoside Phosphorylase, Chain C"/>
    <property type="match status" value="1"/>
</dbReference>
<keyword evidence="13" id="KW-1185">Reference proteome</keyword>
<name>A0AA97D6X2_9FIRM</name>
<comment type="catalytic activity">
    <reaction evidence="9">
        <text>uridine + phosphate = alpha-D-ribose 1-phosphate + uracil</text>
        <dbReference type="Rhea" id="RHEA:24388"/>
        <dbReference type="ChEBI" id="CHEBI:16704"/>
        <dbReference type="ChEBI" id="CHEBI:17568"/>
        <dbReference type="ChEBI" id="CHEBI:43474"/>
        <dbReference type="ChEBI" id="CHEBI:57720"/>
        <dbReference type="EC" id="2.4.2.2"/>
    </reaction>
</comment>
<dbReference type="Pfam" id="PF00591">
    <property type="entry name" value="Glycos_transf_3"/>
    <property type="match status" value="1"/>
</dbReference>
<dbReference type="KEGG" id="carl:PXC00_10790"/>
<dbReference type="InterPro" id="IPR036320">
    <property type="entry name" value="Glycosyl_Trfase_fam3_N_dom_sf"/>
</dbReference>
<dbReference type="Pfam" id="PF07831">
    <property type="entry name" value="PYNP_C"/>
    <property type="match status" value="1"/>
</dbReference>